<evidence type="ECO:0000313" key="1">
    <source>
        <dbReference type="EMBL" id="KKK61916.1"/>
    </source>
</evidence>
<protein>
    <submittedName>
        <fullName evidence="1">Uncharacterized protein</fullName>
    </submittedName>
</protein>
<gene>
    <name evidence="1" type="ORF">LCGC14_3009560</name>
</gene>
<proteinExistence type="predicted"/>
<dbReference type="EMBL" id="LAZR01062255">
    <property type="protein sequence ID" value="KKK61916.1"/>
    <property type="molecule type" value="Genomic_DNA"/>
</dbReference>
<organism evidence="1">
    <name type="scientific">marine sediment metagenome</name>
    <dbReference type="NCBI Taxonomy" id="412755"/>
    <lineage>
        <taxon>unclassified sequences</taxon>
        <taxon>metagenomes</taxon>
        <taxon>ecological metagenomes</taxon>
    </lineage>
</organism>
<comment type="caution">
    <text evidence="1">The sequence shown here is derived from an EMBL/GenBank/DDBJ whole genome shotgun (WGS) entry which is preliminary data.</text>
</comment>
<accession>A0A0F8ZPU8</accession>
<reference evidence="1" key="1">
    <citation type="journal article" date="2015" name="Nature">
        <title>Complex archaea that bridge the gap between prokaryotes and eukaryotes.</title>
        <authorList>
            <person name="Spang A."/>
            <person name="Saw J.H."/>
            <person name="Jorgensen S.L."/>
            <person name="Zaremba-Niedzwiedzka K."/>
            <person name="Martijn J."/>
            <person name="Lind A.E."/>
            <person name="van Eijk R."/>
            <person name="Schleper C."/>
            <person name="Guy L."/>
            <person name="Ettema T.J."/>
        </authorList>
    </citation>
    <scope>NUCLEOTIDE SEQUENCE</scope>
</reference>
<feature type="non-terminal residue" evidence="1">
    <location>
        <position position="102"/>
    </location>
</feature>
<sequence>MALKLVYDTSATQQARLGEDLEVETDRVFRYAKNGPQTLAVGTVLQATRPNNSHANMTCAAAPAGAYALTVTLDRGDPTVVDEYKNGYIYVNDEAGEGFLYD</sequence>
<name>A0A0F8ZPU8_9ZZZZ</name>
<dbReference type="AlphaFoldDB" id="A0A0F8ZPU8"/>